<name>A0A162B4G0_9GAMM</name>
<dbReference type="Proteomes" id="UP000076486">
    <property type="component" value="Unassembled WGS sequence"/>
</dbReference>
<protein>
    <submittedName>
        <fullName evidence="1">Uncharacterized protein</fullName>
    </submittedName>
</protein>
<dbReference type="PATRIC" id="fig|1365248.3.peg.378"/>
<dbReference type="RefSeq" id="WP_063366461.1">
    <property type="nucleotide sequence ID" value="NZ_AUYC01000012.1"/>
</dbReference>
<reference evidence="1 2" key="1">
    <citation type="submission" date="2013-07" db="EMBL/GenBank/DDBJ databases">
        <title>Comparative Genomic and Metabolomic Analysis of Twelve Strains of Pseudoalteromonas luteoviolacea.</title>
        <authorList>
            <person name="Vynne N.G."/>
            <person name="Mansson M."/>
            <person name="Gram L."/>
        </authorList>
    </citation>
    <scope>NUCLEOTIDE SEQUENCE [LARGE SCALE GENOMIC DNA]</scope>
    <source>
        <strain evidence="1 2">CPMOR-1</strain>
    </source>
</reference>
<evidence type="ECO:0000313" key="2">
    <source>
        <dbReference type="Proteomes" id="UP000076486"/>
    </source>
</evidence>
<dbReference type="AlphaFoldDB" id="A0A162B4G0"/>
<comment type="caution">
    <text evidence="1">The sequence shown here is derived from an EMBL/GenBank/DDBJ whole genome shotgun (WGS) entry which is preliminary data.</text>
</comment>
<sequence length="209" mass="23532">MKFIAILLVIFPIISFADSHHKEFKDIDLIGSILSEYEEPYVFGGQFSAHTFLLRNDEMGNTKHIAIKYDDFGNESTQFIYKVNGPCCTYYSLKLVDETEYFVISYSPGRGRSLAIFSVSESKQPDFAGTPVLEQLSGDEPYTNNTFKVSNCGLHSEVRDLDKNGNWIMVPEVAYITPSGIEKSKVSDSMCIKSMTELSTRNKSLRQAS</sequence>
<gene>
    <name evidence="1" type="ORF">N473_08505</name>
</gene>
<accession>A0A162B4G0</accession>
<organism evidence="1 2">
    <name type="scientific">Pseudoalteromonas luteoviolacea CPMOR-1</name>
    <dbReference type="NCBI Taxonomy" id="1365248"/>
    <lineage>
        <taxon>Bacteria</taxon>
        <taxon>Pseudomonadati</taxon>
        <taxon>Pseudomonadota</taxon>
        <taxon>Gammaproteobacteria</taxon>
        <taxon>Alteromonadales</taxon>
        <taxon>Pseudoalteromonadaceae</taxon>
        <taxon>Pseudoalteromonas</taxon>
    </lineage>
</organism>
<proteinExistence type="predicted"/>
<evidence type="ECO:0000313" key="1">
    <source>
        <dbReference type="EMBL" id="KZN66421.1"/>
    </source>
</evidence>
<dbReference type="EMBL" id="AUYC01000012">
    <property type="protein sequence ID" value="KZN66421.1"/>
    <property type="molecule type" value="Genomic_DNA"/>
</dbReference>